<dbReference type="STRING" id="65489.A0A0D3F7T9"/>
<keyword evidence="3" id="KW-1185">Reference proteome</keyword>
<evidence type="ECO:0000256" key="1">
    <source>
        <dbReference type="SAM" id="MobiDB-lite"/>
    </source>
</evidence>
<organism evidence="2">
    <name type="scientific">Oryza barthii</name>
    <dbReference type="NCBI Taxonomy" id="65489"/>
    <lineage>
        <taxon>Eukaryota</taxon>
        <taxon>Viridiplantae</taxon>
        <taxon>Streptophyta</taxon>
        <taxon>Embryophyta</taxon>
        <taxon>Tracheophyta</taxon>
        <taxon>Spermatophyta</taxon>
        <taxon>Magnoliopsida</taxon>
        <taxon>Liliopsida</taxon>
        <taxon>Poales</taxon>
        <taxon>Poaceae</taxon>
        <taxon>BOP clade</taxon>
        <taxon>Oryzoideae</taxon>
        <taxon>Oryzeae</taxon>
        <taxon>Oryzinae</taxon>
        <taxon>Oryza</taxon>
    </lineage>
</organism>
<dbReference type="PANTHER" id="PTHR35116">
    <property type="entry name" value="HELICASE PROTEIN MOM1"/>
    <property type="match status" value="1"/>
</dbReference>
<dbReference type="Gene3D" id="6.10.250.1310">
    <property type="match status" value="1"/>
</dbReference>
<protein>
    <submittedName>
        <fullName evidence="2">Uncharacterized protein</fullName>
    </submittedName>
</protein>
<feature type="region of interest" description="Disordered" evidence="1">
    <location>
        <begin position="45"/>
        <end position="66"/>
    </location>
</feature>
<name>A0A0D3F7T9_9ORYZ</name>
<dbReference type="HOGENOM" id="CLU_013097_0_0_1"/>
<dbReference type="eggNOG" id="ENOG502RRPF">
    <property type="taxonomic scope" value="Eukaryota"/>
</dbReference>
<dbReference type="Proteomes" id="UP000026960">
    <property type="component" value="Chromosome 2"/>
</dbReference>
<accession>A0A0D3F7T9</accession>
<proteinExistence type="predicted"/>
<dbReference type="InterPro" id="IPR039322">
    <property type="entry name" value="MOM1"/>
</dbReference>
<reference evidence="2" key="2">
    <citation type="submission" date="2015-03" db="UniProtKB">
        <authorList>
            <consortium name="EnsemblPlants"/>
        </authorList>
    </citation>
    <scope>IDENTIFICATION</scope>
</reference>
<dbReference type="GO" id="GO:0031507">
    <property type="term" value="P:heterochromatin formation"/>
    <property type="evidence" value="ECO:0007669"/>
    <property type="project" value="InterPro"/>
</dbReference>
<feature type="compositionally biased region" description="Polar residues" evidence="1">
    <location>
        <begin position="45"/>
        <end position="58"/>
    </location>
</feature>
<dbReference type="Gramene" id="OBART02G24710.1">
    <property type="protein sequence ID" value="OBART02G24710.1"/>
    <property type="gene ID" value="OBART02G24710"/>
</dbReference>
<evidence type="ECO:0000313" key="2">
    <source>
        <dbReference type="EnsemblPlants" id="OBART02G24710.1"/>
    </source>
</evidence>
<dbReference type="AlphaFoldDB" id="A0A0D3F7T9"/>
<dbReference type="EnsemblPlants" id="OBART02G24710.1">
    <property type="protein sequence ID" value="OBART02G24710.1"/>
    <property type="gene ID" value="OBART02G24710"/>
</dbReference>
<dbReference type="PANTHER" id="PTHR35116:SF6">
    <property type="entry name" value="OS02G0625900 PROTEIN"/>
    <property type="match status" value="1"/>
</dbReference>
<reference evidence="2" key="1">
    <citation type="journal article" date="2009" name="Rice">
        <title>De Novo Next Generation Sequencing of Plant Genomes.</title>
        <authorList>
            <person name="Rounsley S."/>
            <person name="Marri P.R."/>
            <person name="Yu Y."/>
            <person name="He R."/>
            <person name="Sisneros N."/>
            <person name="Goicoechea J.L."/>
            <person name="Lee S.J."/>
            <person name="Angelova A."/>
            <person name="Kudrna D."/>
            <person name="Luo M."/>
            <person name="Affourtit J."/>
            <person name="Desany B."/>
            <person name="Knight J."/>
            <person name="Niazi F."/>
            <person name="Egholm M."/>
            <person name="Wing R.A."/>
        </authorList>
    </citation>
    <scope>NUCLEOTIDE SEQUENCE [LARGE SCALE GENOMIC DNA]</scope>
    <source>
        <strain evidence="2">cv. IRGC 105608</strain>
    </source>
</reference>
<sequence length="746" mass="83743">MEKRSEEYISFYDSELEEGEFRECRAFEDQTVKVRQLALHGTCSGEYSQSYSSHVNSRSNKRHKQKEHDYYKYSDYLQVLKKIEKISSRRFDKLLVWHNEDREEFNVVRKSQEFEFFQEHLRSYEVQYTRVIPTIKRFRMKLPKLLFSVLHKTFHKHFQSQLIEFVKRQIKDRDKEKRVRNRWIFEAEAGYLKTDFDMIPLSYSGLKIEKLKCSSTDYLNGDAQLNYFNMECLSTEIEAIASSSTKSEETRAGKRSDTSEPILDNSEVLLEINVSTKDGASVGAAEEVFTCERSSQSTCGPTTMVFGQNNGRQIDFPVAAQSNVGDAELSYASQSHISAASAHANVVAADSENANLLSRAKGRCPSSTYNVSLGSCSGSQRKLPFESASSPCETALLHKEAPCADHQISLNTVSPQETPCTNHQISLDTVSPQEAPSASPPSTNVIQMEQSEDISNVIRVEQSEDIRSEEAPNGQASSFAQVNEQPNMQANTSTCQAVTHQPPDGSIHSVRTEFINPRASNIESYSINQILTRSIFEQRPNEAGFQSDPVAVELSRLQMLRSLMTKRHEEKRQQIILAREIEMAETKRKYDELIHKLEMETSQRKKGLQILADKVYKQQTLAEGFQTMFVSHGSRARRSMPEPNRSSGQQALQIPASVSAPASAVMCQPSQQDAQSSMGSSPRHPFVTINHHSMDYLGRSATPLAHSRGAGMGSGIAYHAPESHLHSVVNPLPASGLQLGIASLEQ</sequence>
<evidence type="ECO:0000313" key="3">
    <source>
        <dbReference type="Proteomes" id="UP000026960"/>
    </source>
</evidence>
<dbReference type="PaxDb" id="65489-OBART02G24710.1"/>